<accession>A0A9E2BIX6</accession>
<gene>
    <name evidence="6" type="primary">nucH</name>
    <name evidence="6" type="ORF">DDT42_01408</name>
</gene>
<dbReference type="Proteomes" id="UP000811545">
    <property type="component" value="Unassembled WGS sequence"/>
</dbReference>
<dbReference type="SUPFAM" id="SSF50199">
    <property type="entry name" value="Staphylococcal nuclease"/>
    <property type="match status" value="1"/>
</dbReference>
<dbReference type="SMART" id="SM00318">
    <property type="entry name" value="SNc"/>
    <property type="match status" value="1"/>
</dbReference>
<keyword evidence="2" id="KW-0255">Endonuclease</keyword>
<name>A0A9E2BIX6_PSYF1</name>
<evidence type="ECO:0000256" key="1">
    <source>
        <dbReference type="ARBA" id="ARBA00022722"/>
    </source>
</evidence>
<keyword evidence="1" id="KW-0540">Nuclease</keyword>
<protein>
    <submittedName>
        <fullName evidence="6">Thermonuclease</fullName>
        <ecNumber evidence="6">3.1.31.1</ecNumber>
    </submittedName>
</protein>
<dbReference type="Gene3D" id="2.40.50.90">
    <property type="match status" value="1"/>
</dbReference>
<evidence type="ECO:0000313" key="6">
    <source>
        <dbReference type="EMBL" id="MBT9145536.1"/>
    </source>
</evidence>
<dbReference type="GO" id="GO:1990599">
    <property type="term" value="F:3' overhang single-stranded DNA endodeoxyribonuclease activity"/>
    <property type="evidence" value="ECO:0007669"/>
    <property type="project" value="UniProtKB-EC"/>
</dbReference>
<evidence type="ECO:0000259" key="5">
    <source>
        <dbReference type="PROSITE" id="PS50830"/>
    </source>
</evidence>
<reference evidence="6 7" key="1">
    <citation type="journal article" date="2021" name="bioRxiv">
        <title>Unique metabolic strategies in Hadean analogues reveal hints for primordial physiology.</title>
        <authorList>
            <person name="Nobu M.K."/>
            <person name="Nakai R."/>
            <person name="Tamazawa S."/>
            <person name="Mori H."/>
            <person name="Toyoda A."/>
            <person name="Ijiri A."/>
            <person name="Suzuki S."/>
            <person name="Kurokawa K."/>
            <person name="Kamagata Y."/>
            <person name="Tamaki H."/>
        </authorList>
    </citation>
    <scope>NUCLEOTIDE SEQUENCE [LARGE SCALE GENOMIC DNA]</scope>
    <source>
        <strain evidence="6">BS525</strain>
    </source>
</reference>
<dbReference type="InterPro" id="IPR016071">
    <property type="entry name" value="Staphylococal_nuclease_OB-fold"/>
</dbReference>
<comment type="caution">
    <text evidence="6">The sequence shown here is derived from an EMBL/GenBank/DDBJ whole genome shotgun (WGS) entry which is preliminary data.</text>
</comment>
<keyword evidence="3 6" id="KW-0378">Hydrolase</keyword>
<proteinExistence type="predicted"/>
<feature type="domain" description="TNase-like" evidence="5">
    <location>
        <begin position="58"/>
        <end position="197"/>
    </location>
</feature>
<feature type="transmembrane region" description="Helical" evidence="4">
    <location>
        <begin position="32"/>
        <end position="49"/>
    </location>
</feature>
<evidence type="ECO:0000313" key="7">
    <source>
        <dbReference type="Proteomes" id="UP000811545"/>
    </source>
</evidence>
<dbReference type="PANTHER" id="PTHR12302">
    <property type="entry name" value="EBNA2 BINDING PROTEIN P100"/>
    <property type="match status" value="1"/>
</dbReference>
<evidence type="ECO:0000256" key="2">
    <source>
        <dbReference type="ARBA" id="ARBA00022759"/>
    </source>
</evidence>
<evidence type="ECO:0000256" key="3">
    <source>
        <dbReference type="ARBA" id="ARBA00022801"/>
    </source>
</evidence>
<keyword evidence="4" id="KW-0472">Membrane</keyword>
<dbReference type="PANTHER" id="PTHR12302:SF3">
    <property type="entry name" value="SERINE_THREONINE-PROTEIN KINASE 31"/>
    <property type="match status" value="1"/>
</dbReference>
<dbReference type="AlphaFoldDB" id="A0A9E2BIX6"/>
<dbReference type="PROSITE" id="PS50830">
    <property type="entry name" value="TNASE_3"/>
    <property type="match status" value="1"/>
</dbReference>
<dbReference type="EC" id="3.1.31.1" evidence="6"/>
<sequence>MKNIGKLQRASRKVKNHLIDVLYSLNKGRGRGWITLILIVLALSFTLFLNDTQQPDSAFSALEVVKIIDGDTIDVLLENGETARVRLIGVNTPERGRPYFSESTAYTKGKLLGKQIYLEFDVAKKDRHQRFLAYIWLIPPPNYDMPSLEEIKSNMFNTQLLLSGYGQVMTLPPNVKYQDYFLTFEREARENKRGLWK</sequence>
<dbReference type="InterPro" id="IPR035437">
    <property type="entry name" value="SNase_OB-fold_sf"/>
</dbReference>
<evidence type="ECO:0000256" key="4">
    <source>
        <dbReference type="SAM" id="Phobius"/>
    </source>
</evidence>
<keyword evidence="4" id="KW-0812">Transmembrane</keyword>
<organism evidence="6 7">
    <name type="scientific">Psychracetigena formicireducens</name>
    <dbReference type="NCBI Taxonomy" id="2986056"/>
    <lineage>
        <taxon>Bacteria</taxon>
        <taxon>Bacillati</taxon>
        <taxon>Candidatus Lithacetigenota</taxon>
        <taxon>Candidatus Psychracetigena</taxon>
    </lineage>
</organism>
<dbReference type="Pfam" id="PF00565">
    <property type="entry name" value="SNase"/>
    <property type="match status" value="1"/>
</dbReference>
<dbReference type="EMBL" id="QLTW01000110">
    <property type="protein sequence ID" value="MBT9145536.1"/>
    <property type="molecule type" value="Genomic_DNA"/>
</dbReference>
<keyword evidence="4" id="KW-1133">Transmembrane helix</keyword>